<dbReference type="SUPFAM" id="SSF52047">
    <property type="entry name" value="RNI-like"/>
    <property type="match status" value="1"/>
</dbReference>
<evidence type="ECO:0000259" key="1">
    <source>
        <dbReference type="Pfam" id="PF12937"/>
    </source>
</evidence>
<dbReference type="OrthoDB" id="2447374at2759"/>
<evidence type="ECO:0000313" key="2">
    <source>
        <dbReference type="EMBL" id="OAQ36855.1"/>
    </source>
</evidence>
<feature type="domain" description="F-box" evidence="1">
    <location>
        <begin position="33"/>
        <end position="62"/>
    </location>
</feature>
<evidence type="ECO:0000313" key="3">
    <source>
        <dbReference type="Proteomes" id="UP000078512"/>
    </source>
</evidence>
<dbReference type="AlphaFoldDB" id="A0A197KH40"/>
<dbReference type="InterPro" id="IPR036047">
    <property type="entry name" value="F-box-like_dom_sf"/>
</dbReference>
<keyword evidence="3" id="KW-1185">Reference proteome</keyword>
<reference evidence="2 3" key="1">
    <citation type="submission" date="2016-05" db="EMBL/GenBank/DDBJ databases">
        <title>Genome sequencing reveals origins of a unique bacterial endosymbiosis in the earliest lineages of terrestrial Fungi.</title>
        <authorList>
            <consortium name="DOE Joint Genome Institute"/>
            <person name="Uehling J."/>
            <person name="Gryganskyi A."/>
            <person name="Hameed K."/>
            <person name="Tschaplinski T."/>
            <person name="Misztal P."/>
            <person name="Wu S."/>
            <person name="Desiro A."/>
            <person name="Vande Pol N."/>
            <person name="Du Z.-Y."/>
            <person name="Zienkiewicz A."/>
            <person name="Zienkiewicz K."/>
            <person name="Morin E."/>
            <person name="Tisserant E."/>
            <person name="Splivallo R."/>
            <person name="Hainaut M."/>
            <person name="Henrissat B."/>
            <person name="Ohm R."/>
            <person name="Kuo A."/>
            <person name="Yan J."/>
            <person name="Lipzen A."/>
            <person name="Nolan M."/>
            <person name="Labutti K."/>
            <person name="Barry K."/>
            <person name="Goldstein A."/>
            <person name="Labbe J."/>
            <person name="Schadt C."/>
            <person name="Tuskan G."/>
            <person name="Grigoriev I."/>
            <person name="Martin F."/>
            <person name="Vilgalys R."/>
            <person name="Bonito G."/>
        </authorList>
    </citation>
    <scope>NUCLEOTIDE SEQUENCE [LARGE SCALE GENOMIC DNA]</scope>
    <source>
        <strain evidence="2 3">AG-77</strain>
    </source>
</reference>
<dbReference type="Pfam" id="PF12937">
    <property type="entry name" value="F-box-like"/>
    <property type="match status" value="1"/>
</dbReference>
<dbReference type="EMBL" id="KV442011">
    <property type="protein sequence ID" value="OAQ36855.1"/>
    <property type="molecule type" value="Genomic_DNA"/>
</dbReference>
<protein>
    <recommendedName>
        <fullName evidence="1">F-box domain-containing protein</fullName>
    </recommendedName>
</protein>
<dbReference type="Gene3D" id="1.20.1280.50">
    <property type="match status" value="1"/>
</dbReference>
<dbReference type="Proteomes" id="UP000078512">
    <property type="component" value="Unassembled WGS sequence"/>
</dbReference>
<gene>
    <name evidence="2" type="ORF">K457DRAFT_886258</name>
</gene>
<accession>A0A197KH40</accession>
<dbReference type="SUPFAM" id="SSF81383">
    <property type="entry name" value="F-box domain"/>
    <property type="match status" value="1"/>
</dbReference>
<dbReference type="InterPro" id="IPR001810">
    <property type="entry name" value="F-box_dom"/>
</dbReference>
<dbReference type="InterPro" id="IPR032675">
    <property type="entry name" value="LRR_dom_sf"/>
</dbReference>
<dbReference type="Gene3D" id="3.80.10.10">
    <property type="entry name" value="Ribonuclease Inhibitor"/>
    <property type="match status" value="1"/>
</dbReference>
<proteinExistence type="predicted"/>
<organism evidence="2 3">
    <name type="scientific">Linnemannia elongata AG-77</name>
    <dbReference type="NCBI Taxonomy" id="1314771"/>
    <lineage>
        <taxon>Eukaryota</taxon>
        <taxon>Fungi</taxon>
        <taxon>Fungi incertae sedis</taxon>
        <taxon>Mucoromycota</taxon>
        <taxon>Mortierellomycotina</taxon>
        <taxon>Mortierellomycetes</taxon>
        <taxon>Mortierellales</taxon>
        <taxon>Mortierellaceae</taxon>
        <taxon>Linnemannia</taxon>
    </lineage>
</organism>
<sequence>MLFLFRTPLPQMKPIQPTPSSTHNRPITPLDISELLCQIFSYLDTYTLAQSVVLVCRQWFFLNHSRLSRTLTWDINWQPFRPKYALARLPGAERLILGYERANLWNAPNAHGALESLQRSQSNFWSTFITPLLLRQDEKAAHIKNLLDRPLQEFVIATTNRYNISWLDTLPFPNTLRSLTIVKNRRANIDVPRILVTCPVLESLHITGTAMLIFHGPLTEQGKSALPNHLRLRSLVLEQPRVKQSWIEHLLTITPDLEDLRLIIVSWSSRNDWEWSRFRDHLKTLSLPLKRFHHSIERPNTPDEEYQKEVLAVCPQAQEHTVLAYHFTPWMVKTLMDWPVYLTTLDILHSRPLGCARYGWLSEYTNHESIYTAWHWHYLLCECPKLRYLKTLKMPYMPDYMDIHRRGPMYSSEGSSPLKPGIWICRELETLNMELHVHEHAKARGTAYTRVVYGYLSRICPRLHDLRITFTAYCQLNGRGENWRLHPYVLEGGLCLLSKLRYLEQIRVDYSSVECEIAELNWLCRSGRSEEHRYRRRQLVDGWTWRLEQEAELDTERMKNRTVEDEDVLGVEGDYDDLMSSIRHLGLLQDVKELLLEMDRGDFECLPELQVVACGNHLPRRPEREMGSLFSMEPPGLVARLADWNPF</sequence>
<name>A0A197KH40_9FUNG</name>